<name>A0A0N8DHC1_9CRUS</name>
<reference evidence="1 2" key="1">
    <citation type="submission" date="2016-03" db="EMBL/GenBank/DDBJ databases">
        <title>EvidentialGene: Evidence-directed Construction of Genes on Genomes.</title>
        <authorList>
            <person name="Gilbert D.G."/>
            <person name="Choi J.-H."/>
            <person name="Mockaitis K."/>
            <person name="Colbourne J."/>
            <person name="Pfrender M."/>
        </authorList>
    </citation>
    <scope>NUCLEOTIDE SEQUENCE [LARGE SCALE GENOMIC DNA]</scope>
    <source>
        <strain evidence="1 2">Xinb3</strain>
        <tissue evidence="1">Complete organism</tissue>
    </source>
</reference>
<gene>
    <name evidence="1" type="ORF">APZ42_026314</name>
</gene>
<comment type="caution">
    <text evidence="1">The sequence shown here is derived from an EMBL/GenBank/DDBJ whole genome shotgun (WGS) entry which is preliminary data.</text>
</comment>
<accession>A0A0N8DHC1</accession>
<protein>
    <submittedName>
        <fullName evidence="1">Uncharacterized protein</fullName>
    </submittedName>
</protein>
<keyword evidence="2" id="KW-1185">Reference proteome</keyword>
<dbReference type="AlphaFoldDB" id="A0A0N8DHC1"/>
<dbReference type="EMBL" id="LRGB01002066">
    <property type="protein sequence ID" value="KZS09490.1"/>
    <property type="molecule type" value="Genomic_DNA"/>
</dbReference>
<dbReference type="Proteomes" id="UP000076858">
    <property type="component" value="Unassembled WGS sequence"/>
</dbReference>
<proteinExistence type="predicted"/>
<sequence length="66" mass="8015">MYSRHFTRMRIMTYGLVVPSITSQVNTNAVKRQWRRTKIGLYVPLLFISSEYLKHNLFFNQNNDYR</sequence>
<organism evidence="1 2">
    <name type="scientific">Daphnia magna</name>
    <dbReference type="NCBI Taxonomy" id="35525"/>
    <lineage>
        <taxon>Eukaryota</taxon>
        <taxon>Metazoa</taxon>
        <taxon>Ecdysozoa</taxon>
        <taxon>Arthropoda</taxon>
        <taxon>Crustacea</taxon>
        <taxon>Branchiopoda</taxon>
        <taxon>Diplostraca</taxon>
        <taxon>Cladocera</taxon>
        <taxon>Anomopoda</taxon>
        <taxon>Daphniidae</taxon>
        <taxon>Daphnia</taxon>
    </lineage>
</organism>
<evidence type="ECO:0000313" key="1">
    <source>
        <dbReference type="EMBL" id="KZS09490.1"/>
    </source>
</evidence>
<evidence type="ECO:0000313" key="2">
    <source>
        <dbReference type="Proteomes" id="UP000076858"/>
    </source>
</evidence>